<sequence>MSIKPLSKETIKLINSTQVISSIYSAVKELVENSLDAGAQNIEVNLVDNGLSLIEVKDNGIGISKEDAQFMALPAYTSKISDFSDLDLLSTYGFRGEGLTAVCQVSDVTVSTKTANDETMTIYTLDNEGHIVSSELSHGLTGTTVQMKNLFKHMPVRRNILNNKKRISQEIKAVELLLKNYAICKPSVRIMYRVNSNIVFTKPSCKTIKEAIKSVLGLQIFSKLFQMENTSTETKMQLFIPKKEIKDCTEVSQTGLQFLCVNDRPIKSKEIEKIVNKRISEYFNPESSHSRKYVFCLILTVNPTMLDVNLEPNKDKVFLQNEAAITDEINRFLLDFYQLQDSQMSTQSDVENEDCNRIAKSMEKDKDENNIAQPLKKKRKAEPLTETNKKSTGENESSTSAKKDAEPTDMDIDFLQVINNPRLSDSESNDEKEFEPGERSNKKRSEQPQVMKVSQTSSEDSDIFEYATSLPIKVPIIEETLSQLPKVDLGEDFALDEILNKGNKASIPEVETTDSPDQQDPEIAWSKGHVPGLQGGIALGCLDGSNEMHVDQLKEDEEFQQDSELFDYRKVETVDDETKTTVDGDGSIAVPDEFDWDVTVKNSRKRTPTKTNTNRTGSSRQSNKFSAANNDPTQTKIPFAGDNACLSFMGPSAFAMYCATARSKIVKEHPELSPAEVALYLNREWKEISPEERDYYRDLANQHSQTSSSSQKSQKPKSQSKSQPSSTEKEQNRKQLVNMLENMKMNKSEAKNKSMIMRTSTTWEISIPSVEKKFREAIRTEERLIIGALNSLLWIIKLNSNLFIFDVSEVCNGLDSQDYIGEQINKDQVENIVDQWFEERNDMSIFRPLYSLPDQD</sequence>
<keyword evidence="2" id="KW-1185">Reference proteome</keyword>
<comment type="caution">
    <text evidence="1">The sequence shown here is derived from an EMBL/GenBank/DDBJ whole genome shotgun (WGS) entry which is preliminary data.</text>
</comment>
<reference evidence="1" key="1">
    <citation type="submission" date="2023-04" db="EMBL/GenBank/DDBJ databases">
        <title>A chromosome-level genome assembly of the parasitoid wasp Eretmocerus hayati.</title>
        <authorList>
            <person name="Zhong Y."/>
            <person name="Liu S."/>
            <person name="Liu Y."/>
        </authorList>
    </citation>
    <scope>NUCLEOTIDE SEQUENCE</scope>
    <source>
        <strain evidence="1">ZJU_SS_LIU_2023</strain>
    </source>
</reference>
<organism evidence="1 2">
    <name type="scientific">Eretmocerus hayati</name>
    <dbReference type="NCBI Taxonomy" id="131215"/>
    <lineage>
        <taxon>Eukaryota</taxon>
        <taxon>Metazoa</taxon>
        <taxon>Ecdysozoa</taxon>
        <taxon>Arthropoda</taxon>
        <taxon>Hexapoda</taxon>
        <taxon>Insecta</taxon>
        <taxon>Pterygota</taxon>
        <taxon>Neoptera</taxon>
        <taxon>Endopterygota</taxon>
        <taxon>Hymenoptera</taxon>
        <taxon>Apocrita</taxon>
        <taxon>Proctotrupomorpha</taxon>
        <taxon>Chalcidoidea</taxon>
        <taxon>Aphelinidae</taxon>
        <taxon>Aphelininae</taxon>
        <taxon>Eretmocerus</taxon>
    </lineage>
</organism>
<evidence type="ECO:0000313" key="1">
    <source>
        <dbReference type="EMBL" id="KAJ8686741.1"/>
    </source>
</evidence>
<name>A0ACC2PVD0_9HYME</name>
<protein>
    <submittedName>
        <fullName evidence="1">Uncharacterized protein</fullName>
    </submittedName>
</protein>
<accession>A0ACC2PVD0</accession>
<proteinExistence type="predicted"/>
<dbReference type="EMBL" id="CM056741">
    <property type="protein sequence ID" value="KAJ8686741.1"/>
    <property type="molecule type" value="Genomic_DNA"/>
</dbReference>
<gene>
    <name evidence="1" type="ORF">QAD02_022535</name>
</gene>
<dbReference type="Proteomes" id="UP001239111">
    <property type="component" value="Chromosome 1"/>
</dbReference>
<evidence type="ECO:0000313" key="2">
    <source>
        <dbReference type="Proteomes" id="UP001239111"/>
    </source>
</evidence>